<dbReference type="PATRIC" id="fig|908627.4.peg.3672"/>
<organism evidence="9 10">
    <name type="scientific">Caballeronia mineralivorans PML1(12)</name>
    <dbReference type="NCBI Taxonomy" id="908627"/>
    <lineage>
        <taxon>Bacteria</taxon>
        <taxon>Pseudomonadati</taxon>
        <taxon>Pseudomonadota</taxon>
        <taxon>Betaproteobacteria</taxon>
        <taxon>Burkholderiales</taxon>
        <taxon>Burkholderiaceae</taxon>
        <taxon>Caballeronia</taxon>
    </lineage>
</organism>
<evidence type="ECO:0000256" key="5">
    <source>
        <dbReference type="ARBA" id="ARBA00022989"/>
    </source>
</evidence>
<sequence length="243" mass="26353">MKNYFDPLIVAIVIVACWQVLHLTVGDGSLSSPWSTLTELVHMLGTQAFWSNATETAKALGLALVIALVGGILLGVLLGVNRVSGIVAEPILLNLYSLPKVTLYPLVLLVFGLGLSAKVAFGVMHGLIPILMFTMNAIRQMRPVYLRASLTMRLPLHRTILHVVLPAVFPEIVSGLRLGFSLTLLGVLIGEMFASQRGLGYLLTSAMNLGDIRTIMAVALFLTLFALLCNGLLLMANRRLNHR</sequence>
<protein>
    <submittedName>
        <fullName evidence="9">Nitrate ABC transporter permease</fullName>
    </submittedName>
</protein>
<dbReference type="Pfam" id="PF00528">
    <property type="entry name" value="BPD_transp_1"/>
    <property type="match status" value="1"/>
</dbReference>
<keyword evidence="4 7" id="KW-0812">Transmembrane</keyword>
<evidence type="ECO:0000256" key="4">
    <source>
        <dbReference type="ARBA" id="ARBA00022692"/>
    </source>
</evidence>
<comment type="subcellular location">
    <subcellularLocation>
        <location evidence="1 7">Cell membrane</location>
        <topology evidence="1 7">Multi-pass membrane protein</topology>
    </subcellularLocation>
</comment>
<evidence type="ECO:0000259" key="8">
    <source>
        <dbReference type="PROSITE" id="PS50928"/>
    </source>
</evidence>
<name>A0A0J1CX61_9BURK</name>
<reference evidence="9 10" key="1">
    <citation type="journal article" date="2015" name="Genome Announc.">
        <title>Draft Genome Sequence of Burkholderia sp. Strain PML1(12), an Ectomycorrhizosphere-Inhabiting Bacterium with Effective Mineral-Weathering Ability.</title>
        <authorList>
            <person name="Uroz S."/>
            <person name="Oger P."/>
        </authorList>
    </citation>
    <scope>NUCLEOTIDE SEQUENCE [LARGE SCALE GENOMIC DNA]</scope>
    <source>
        <strain evidence="10">PML1(12)</strain>
    </source>
</reference>
<evidence type="ECO:0000313" key="9">
    <source>
        <dbReference type="EMBL" id="KLU25127.1"/>
    </source>
</evidence>
<feature type="transmembrane region" description="Helical" evidence="7">
    <location>
        <begin position="7"/>
        <end position="25"/>
    </location>
</feature>
<evidence type="ECO:0000256" key="3">
    <source>
        <dbReference type="ARBA" id="ARBA00022475"/>
    </source>
</evidence>
<feature type="transmembrane region" description="Helical" evidence="7">
    <location>
        <begin position="119"/>
        <end position="138"/>
    </location>
</feature>
<dbReference type="OrthoDB" id="3173654at2"/>
<dbReference type="Proteomes" id="UP000035963">
    <property type="component" value="Unassembled WGS sequence"/>
</dbReference>
<dbReference type="PANTHER" id="PTHR30151:SF0">
    <property type="entry name" value="ABC TRANSPORTER PERMEASE PROTEIN MJ0413-RELATED"/>
    <property type="match status" value="1"/>
</dbReference>
<dbReference type="PROSITE" id="PS50928">
    <property type="entry name" value="ABC_TM1"/>
    <property type="match status" value="1"/>
</dbReference>
<feature type="domain" description="ABC transmembrane type-1" evidence="8">
    <location>
        <begin position="53"/>
        <end position="233"/>
    </location>
</feature>
<dbReference type="EMBL" id="AEJF01000105">
    <property type="protein sequence ID" value="KLU25127.1"/>
    <property type="molecule type" value="Genomic_DNA"/>
</dbReference>
<gene>
    <name evidence="9" type="ORF">EOS_16425</name>
</gene>
<evidence type="ECO:0000313" key="10">
    <source>
        <dbReference type="Proteomes" id="UP000035963"/>
    </source>
</evidence>
<dbReference type="RefSeq" id="WP_047847730.1">
    <property type="nucleotide sequence ID" value="NZ_AEJF01000105.1"/>
</dbReference>
<feature type="transmembrane region" description="Helical" evidence="7">
    <location>
        <begin position="215"/>
        <end position="236"/>
    </location>
</feature>
<keyword evidence="5 7" id="KW-1133">Transmembrane helix</keyword>
<dbReference type="GO" id="GO:0005886">
    <property type="term" value="C:plasma membrane"/>
    <property type="evidence" value="ECO:0007669"/>
    <property type="project" value="UniProtKB-SubCell"/>
</dbReference>
<dbReference type="Gene3D" id="1.10.3720.10">
    <property type="entry name" value="MetI-like"/>
    <property type="match status" value="1"/>
</dbReference>
<dbReference type="GO" id="GO:0055085">
    <property type="term" value="P:transmembrane transport"/>
    <property type="evidence" value="ECO:0007669"/>
    <property type="project" value="InterPro"/>
</dbReference>
<dbReference type="PROSITE" id="PS51257">
    <property type="entry name" value="PROKAR_LIPOPROTEIN"/>
    <property type="match status" value="1"/>
</dbReference>
<proteinExistence type="inferred from homology"/>
<keyword evidence="3" id="KW-1003">Cell membrane</keyword>
<dbReference type="PANTHER" id="PTHR30151">
    <property type="entry name" value="ALKANE SULFONATE ABC TRANSPORTER-RELATED, MEMBRANE SUBUNIT"/>
    <property type="match status" value="1"/>
</dbReference>
<evidence type="ECO:0000256" key="1">
    <source>
        <dbReference type="ARBA" id="ARBA00004651"/>
    </source>
</evidence>
<keyword evidence="2 7" id="KW-0813">Transport</keyword>
<dbReference type="InterPro" id="IPR000515">
    <property type="entry name" value="MetI-like"/>
</dbReference>
<dbReference type="SUPFAM" id="SSF161098">
    <property type="entry name" value="MetI-like"/>
    <property type="match status" value="1"/>
</dbReference>
<evidence type="ECO:0000256" key="2">
    <source>
        <dbReference type="ARBA" id="ARBA00022448"/>
    </source>
</evidence>
<comment type="caution">
    <text evidence="9">The sequence shown here is derived from an EMBL/GenBank/DDBJ whole genome shotgun (WGS) entry which is preliminary data.</text>
</comment>
<evidence type="ECO:0000256" key="7">
    <source>
        <dbReference type="RuleBase" id="RU363032"/>
    </source>
</evidence>
<feature type="transmembrane region" description="Helical" evidence="7">
    <location>
        <begin position="59"/>
        <end position="80"/>
    </location>
</feature>
<accession>A0A0J1CX61</accession>
<keyword evidence="10" id="KW-1185">Reference proteome</keyword>
<keyword evidence="6 7" id="KW-0472">Membrane</keyword>
<dbReference type="AlphaFoldDB" id="A0A0J1CX61"/>
<dbReference type="InterPro" id="IPR035906">
    <property type="entry name" value="MetI-like_sf"/>
</dbReference>
<feature type="transmembrane region" description="Helical" evidence="7">
    <location>
        <begin position="92"/>
        <end position="113"/>
    </location>
</feature>
<evidence type="ECO:0000256" key="6">
    <source>
        <dbReference type="ARBA" id="ARBA00023136"/>
    </source>
</evidence>
<comment type="similarity">
    <text evidence="7">Belongs to the binding-protein-dependent transport system permease family.</text>
</comment>